<dbReference type="Pfam" id="PF02107">
    <property type="entry name" value="FlgH"/>
    <property type="match status" value="1"/>
</dbReference>
<keyword evidence="8" id="KW-0472">Membrane</keyword>
<keyword evidence="13" id="KW-0969">Cilium</keyword>
<evidence type="ECO:0000256" key="5">
    <source>
        <dbReference type="ARBA" id="ARBA00006929"/>
    </source>
</evidence>
<keyword evidence="13" id="KW-0966">Cell projection</keyword>
<evidence type="ECO:0000313" key="13">
    <source>
        <dbReference type="EMBL" id="MBN8432159.1"/>
    </source>
</evidence>
<comment type="caution">
    <text evidence="13">The sequence shown here is derived from an EMBL/GenBank/DDBJ whole genome shotgun (WGS) entry which is preliminary data.</text>
</comment>
<keyword evidence="12" id="KW-0449">Lipoprotein</keyword>
<dbReference type="Proteomes" id="UP000664293">
    <property type="component" value="Unassembled WGS sequence"/>
</dbReference>
<dbReference type="EMBL" id="JAEKJR010000002">
    <property type="protein sequence ID" value="MBN8432159.1"/>
    <property type="molecule type" value="Genomic_DNA"/>
</dbReference>
<reference evidence="13 14" key="1">
    <citation type="submission" date="2020-12" db="EMBL/GenBank/DDBJ databases">
        <title>Oil enriched cultivation method for isolating marine PHA-producing bacteria.</title>
        <authorList>
            <person name="Zheng W."/>
            <person name="Yu S."/>
            <person name="Huang Y."/>
        </authorList>
    </citation>
    <scope>NUCLEOTIDE SEQUENCE [LARGE SCALE GENOMIC DNA]</scope>
    <source>
        <strain evidence="13 14">SN0-2</strain>
    </source>
</reference>
<evidence type="ECO:0000256" key="8">
    <source>
        <dbReference type="ARBA" id="ARBA00023136"/>
    </source>
</evidence>
<keyword evidence="9" id="KW-0564">Palmitate</keyword>
<sequence>MLTPAVAEDLVDPDLYQGIAADKRAYQIGDTVTVYIAERTAAESSAFTDRERELDFNASAYDSTSDHRVGFGFDSESRGEAVTSRRGALQGQLTARVIGYSEVGHLIVKGEQVIVINGEAQSLFIFGTLRPEDISRDNTIYSTRLMDAHIEFVGDGVVGGAQRAGAITWVMRWLGLN</sequence>
<evidence type="ECO:0000256" key="11">
    <source>
        <dbReference type="ARBA" id="ARBA00023237"/>
    </source>
</evidence>
<protein>
    <submittedName>
        <fullName evidence="13">Flagellar basal body L-ring protein FlgH</fullName>
    </submittedName>
</protein>
<keyword evidence="7" id="KW-0732">Signal</keyword>
<accession>A0ABS3EA44</accession>
<dbReference type="PRINTS" id="PR01008">
    <property type="entry name" value="FLGLRINGFLGH"/>
</dbReference>
<evidence type="ECO:0000256" key="2">
    <source>
        <dbReference type="ARBA" id="ARBA00004117"/>
    </source>
</evidence>
<keyword evidence="10" id="KW-0975">Bacterial flagellum</keyword>
<evidence type="ECO:0000256" key="1">
    <source>
        <dbReference type="ARBA" id="ARBA00002591"/>
    </source>
</evidence>
<comment type="similarity">
    <text evidence="5">Belongs to the FlgH family.</text>
</comment>
<proteinExistence type="inferred from homology"/>
<comment type="subunit">
    <text evidence="6">The basal body constitutes a major portion of the flagellar organelle and consists of four rings (L,P,S, and M) mounted on a central rod.</text>
</comment>
<gene>
    <name evidence="13" type="ORF">JF535_15005</name>
</gene>
<keyword evidence="13" id="KW-0282">Flagellum</keyword>
<organism evidence="13 14">
    <name type="scientific">Microbulbifer salipaludis</name>
    <dbReference type="NCBI Taxonomy" id="187980"/>
    <lineage>
        <taxon>Bacteria</taxon>
        <taxon>Pseudomonadati</taxon>
        <taxon>Pseudomonadota</taxon>
        <taxon>Gammaproteobacteria</taxon>
        <taxon>Cellvibrionales</taxon>
        <taxon>Microbulbiferaceae</taxon>
        <taxon>Microbulbifer</taxon>
    </lineage>
</organism>
<evidence type="ECO:0000256" key="4">
    <source>
        <dbReference type="ARBA" id="ARBA00004635"/>
    </source>
</evidence>
<evidence type="ECO:0000256" key="3">
    <source>
        <dbReference type="ARBA" id="ARBA00004442"/>
    </source>
</evidence>
<keyword evidence="11" id="KW-0998">Cell outer membrane</keyword>
<comment type="subcellular location">
    <subcellularLocation>
        <location evidence="2">Bacterial flagellum basal body</location>
    </subcellularLocation>
    <subcellularLocation>
        <location evidence="3">Cell outer membrane</location>
    </subcellularLocation>
    <subcellularLocation>
        <location evidence="4">Membrane</location>
        <topology evidence="4">Lipid-anchor</topology>
    </subcellularLocation>
</comment>
<evidence type="ECO:0000256" key="9">
    <source>
        <dbReference type="ARBA" id="ARBA00023139"/>
    </source>
</evidence>
<keyword evidence="14" id="KW-1185">Reference proteome</keyword>
<evidence type="ECO:0000256" key="7">
    <source>
        <dbReference type="ARBA" id="ARBA00022729"/>
    </source>
</evidence>
<name>A0ABS3EA44_9GAMM</name>
<evidence type="ECO:0000256" key="10">
    <source>
        <dbReference type="ARBA" id="ARBA00023143"/>
    </source>
</evidence>
<evidence type="ECO:0000256" key="12">
    <source>
        <dbReference type="ARBA" id="ARBA00023288"/>
    </source>
</evidence>
<evidence type="ECO:0000313" key="14">
    <source>
        <dbReference type="Proteomes" id="UP000664293"/>
    </source>
</evidence>
<dbReference type="RefSeq" id="WP_207003460.1">
    <property type="nucleotide sequence ID" value="NZ_JAEKJR010000002.1"/>
</dbReference>
<dbReference type="PANTHER" id="PTHR34933">
    <property type="entry name" value="FLAGELLAR L-RING PROTEIN"/>
    <property type="match status" value="1"/>
</dbReference>
<dbReference type="PANTHER" id="PTHR34933:SF1">
    <property type="entry name" value="FLAGELLAR L-RING PROTEIN"/>
    <property type="match status" value="1"/>
</dbReference>
<comment type="function">
    <text evidence="1">Assembles around the rod to form the L-ring and probably protects the motor/basal body from shearing forces during rotation.</text>
</comment>
<dbReference type="InterPro" id="IPR000527">
    <property type="entry name" value="Flag_Lring"/>
</dbReference>
<evidence type="ECO:0000256" key="6">
    <source>
        <dbReference type="ARBA" id="ARBA00011439"/>
    </source>
</evidence>